<dbReference type="InterPro" id="IPR013025">
    <property type="entry name" value="Ribosomal_uL23-like"/>
</dbReference>
<dbReference type="RefSeq" id="WP_052571432.1">
    <property type="nucleotide sequence ID" value="NZ_CP009498.1"/>
</dbReference>
<comment type="subunit">
    <text evidence="6">Part of the 50S ribosomal subunit. Contacts protein L29, and trigger factor when it is bound to the ribosome.</text>
</comment>
<reference evidence="8 9" key="1">
    <citation type="submission" date="2014-09" db="EMBL/GenBank/DDBJ databases">
        <title>Complete genome sequence of Endomicrobium proavitum.</title>
        <authorList>
            <person name="Zheng H."/>
        </authorList>
    </citation>
    <scope>NUCLEOTIDE SEQUENCE [LARGE SCALE GENOMIC DNA]</scope>
    <source>
        <strain evidence="8 9">Rsa215</strain>
    </source>
</reference>
<evidence type="ECO:0000313" key="8">
    <source>
        <dbReference type="EMBL" id="AKL98674.1"/>
    </source>
</evidence>
<comment type="function">
    <text evidence="6">One of the early assembly proteins it binds 23S rRNA. One of the proteins that surrounds the polypeptide exit tunnel on the outside of the ribosome. Forms the main docking site for trigger factor binding to the ribosome.</text>
</comment>
<protein>
    <recommendedName>
        <fullName evidence="6">Large ribosomal subunit protein uL23</fullName>
    </recommendedName>
</protein>
<gene>
    <name evidence="6 8" type="primary">rplW</name>
    <name evidence="8" type="ORF">Epro_1298</name>
</gene>
<evidence type="ECO:0000256" key="1">
    <source>
        <dbReference type="ARBA" id="ARBA00006700"/>
    </source>
</evidence>
<keyword evidence="3 6" id="KW-0694">RNA-binding</keyword>
<dbReference type="NCBIfam" id="NF004366">
    <property type="entry name" value="PRK05738.3-2"/>
    <property type="match status" value="1"/>
</dbReference>
<keyword evidence="9" id="KW-1185">Reference proteome</keyword>
<dbReference type="Pfam" id="PF00276">
    <property type="entry name" value="Ribosomal_L23"/>
    <property type="match status" value="1"/>
</dbReference>
<keyword evidence="5 6" id="KW-0687">Ribonucleoprotein</keyword>
<dbReference type="HAMAP" id="MF_01369_B">
    <property type="entry name" value="Ribosomal_uL23_B"/>
    <property type="match status" value="1"/>
</dbReference>
<evidence type="ECO:0000256" key="3">
    <source>
        <dbReference type="ARBA" id="ARBA00022884"/>
    </source>
</evidence>
<keyword evidence="2 6" id="KW-0699">rRNA-binding</keyword>
<dbReference type="NCBIfam" id="NF004363">
    <property type="entry name" value="PRK05738.2-4"/>
    <property type="match status" value="1"/>
</dbReference>
<dbReference type="OrthoDB" id="9793353at2"/>
<dbReference type="InterPro" id="IPR001014">
    <property type="entry name" value="Ribosomal_uL23_CS"/>
</dbReference>
<dbReference type="PROSITE" id="PS00050">
    <property type="entry name" value="RIBOSOMAL_L23"/>
    <property type="match status" value="1"/>
</dbReference>
<dbReference type="Gene3D" id="3.30.70.330">
    <property type="match status" value="1"/>
</dbReference>
<dbReference type="InterPro" id="IPR012678">
    <property type="entry name" value="Ribosomal_uL23/eL15/eS24_sf"/>
</dbReference>
<comment type="similarity">
    <text evidence="1 6 7">Belongs to the universal ribosomal protein uL23 family.</text>
</comment>
<dbReference type="GO" id="GO:0006412">
    <property type="term" value="P:translation"/>
    <property type="evidence" value="ECO:0007669"/>
    <property type="project" value="UniProtKB-UniRule"/>
</dbReference>
<dbReference type="AlphaFoldDB" id="A0A0G3WMF8"/>
<dbReference type="EMBL" id="CP009498">
    <property type="protein sequence ID" value="AKL98674.1"/>
    <property type="molecule type" value="Genomic_DNA"/>
</dbReference>
<name>A0A0G3WMF8_9BACT</name>
<organism evidence="8 9">
    <name type="scientific">Endomicrobium proavitum</name>
    <dbReference type="NCBI Taxonomy" id="1408281"/>
    <lineage>
        <taxon>Bacteria</taxon>
        <taxon>Pseudomonadati</taxon>
        <taxon>Elusimicrobiota</taxon>
        <taxon>Endomicrobiia</taxon>
        <taxon>Endomicrobiales</taxon>
        <taxon>Endomicrobiaceae</taxon>
        <taxon>Endomicrobium</taxon>
    </lineage>
</organism>
<dbReference type="GO" id="GO:0019843">
    <property type="term" value="F:rRNA binding"/>
    <property type="evidence" value="ECO:0007669"/>
    <property type="project" value="UniProtKB-UniRule"/>
</dbReference>
<keyword evidence="4 6" id="KW-0689">Ribosomal protein</keyword>
<dbReference type="NCBIfam" id="NF004359">
    <property type="entry name" value="PRK05738.1-3"/>
    <property type="match status" value="1"/>
</dbReference>
<accession>A0A0G3WMF8</accession>
<proteinExistence type="inferred from homology"/>
<sequence>MDIRNIIKRPIVTEKAAVLKEADNKYTFVVDRNANKFQIKQAVETLFNVKVENVHTANYAGKSKRMGASSGYKNDWKKAIVKLKKGQEIQMVDEA</sequence>
<evidence type="ECO:0000313" key="9">
    <source>
        <dbReference type="Proteomes" id="UP000035337"/>
    </source>
</evidence>
<dbReference type="KEGG" id="epo:Epro_1298"/>
<dbReference type="GO" id="GO:0005840">
    <property type="term" value="C:ribosome"/>
    <property type="evidence" value="ECO:0007669"/>
    <property type="project" value="UniProtKB-KW"/>
</dbReference>
<evidence type="ECO:0000256" key="4">
    <source>
        <dbReference type="ARBA" id="ARBA00022980"/>
    </source>
</evidence>
<dbReference type="Proteomes" id="UP000035337">
    <property type="component" value="Chromosome"/>
</dbReference>
<evidence type="ECO:0000256" key="7">
    <source>
        <dbReference type="RuleBase" id="RU003934"/>
    </source>
</evidence>
<evidence type="ECO:0000256" key="5">
    <source>
        <dbReference type="ARBA" id="ARBA00023274"/>
    </source>
</evidence>
<dbReference type="SUPFAM" id="SSF54189">
    <property type="entry name" value="Ribosomal proteins S24e, L23 and L15e"/>
    <property type="match status" value="1"/>
</dbReference>
<dbReference type="PATRIC" id="fig|1408281.3.peg.1340"/>
<dbReference type="GO" id="GO:0003735">
    <property type="term" value="F:structural constituent of ribosome"/>
    <property type="evidence" value="ECO:0007669"/>
    <property type="project" value="InterPro"/>
</dbReference>
<dbReference type="FunFam" id="3.30.70.330:FF:000001">
    <property type="entry name" value="50S ribosomal protein L23"/>
    <property type="match status" value="1"/>
</dbReference>
<dbReference type="GO" id="GO:1990904">
    <property type="term" value="C:ribonucleoprotein complex"/>
    <property type="evidence" value="ECO:0007669"/>
    <property type="project" value="UniProtKB-KW"/>
</dbReference>
<dbReference type="InterPro" id="IPR012677">
    <property type="entry name" value="Nucleotide-bd_a/b_plait_sf"/>
</dbReference>
<dbReference type="PANTHER" id="PTHR11620">
    <property type="entry name" value="60S RIBOSOMAL PROTEIN L23A"/>
    <property type="match status" value="1"/>
</dbReference>
<evidence type="ECO:0000256" key="2">
    <source>
        <dbReference type="ARBA" id="ARBA00022730"/>
    </source>
</evidence>
<evidence type="ECO:0000256" key="6">
    <source>
        <dbReference type="HAMAP-Rule" id="MF_01369"/>
    </source>
</evidence>
<dbReference type="STRING" id="1408281.Epro_1298"/>